<evidence type="ECO:0000313" key="5">
    <source>
        <dbReference type="EMBL" id="CAE4584669.1"/>
    </source>
</evidence>
<organism evidence="5">
    <name type="scientific">Alexandrium monilatum</name>
    <dbReference type="NCBI Taxonomy" id="311494"/>
    <lineage>
        <taxon>Eukaryota</taxon>
        <taxon>Sar</taxon>
        <taxon>Alveolata</taxon>
        <taxon>Dinophyceae</taxon>
        <taxon>Gonyaulacales</taxon>
        <taxon>Pyrocystaceae</taxon>
        <taxon>Alexandrium</taxon>
    </lineage>
</organism>
<dbReference type="Gene3D" id="3.90.660.10">
    <property type="match status" value="1"/>
</dbReference>
<dbReference type="CDD" id="cd03506">
    <property type="entry name" value="Delta6-FADS-like"/>
    <property type="match status" value="1"/>
</dbReference>
<evidence type="ECO:0000256" key="2">
    <source>
        <dbReference type="SAM" id="MobiDB-lite"/>
    </source>
</evidence>
<dbReference type="InterPro" id="IPR005804">
    <property type="entry name" value="FA_desaturase_dom"/>
</dbReference>
<comment type="similarity">
    <text evidence="1">Belongs to the CFA/CMAS family.</text>
</comment>
<dbReference type="InterPro" id="IPR010775">
    <property type="entry name" value="DUF1365"/>
</dbReference>
<reference evidence="5" key="1">
    <citation type="submission" date="2021-01" db="EMBL/GenBank/DDBJ databases">
        <authorList>
            <person name="Corre E."/>
            <person name="Pelletier E."/>
            <person name="Niang G."/>
            <person name="Scheremetjew M."/>
            <person name="Finn R."/>
            <person name="Kale V."/>
            <person name="Holt S."/>
            <person name="Cochrane G."/>
            <person name="Meng A."/>
            <person name="Brown T."/>
            <person name="Cohen L."/>
        </authorList>
    </citation>
    <scope>NUCLEOTIDE SEQUENCE</scope>
    <source>
        <strain evidence="5">CCMP3105</strain>
    </source>
</reference>
<dbReference type="GO" id="GO:0006629">
    <property type="term" value="P:lipid metabolic process"/>
    <property type="evidence" value="ECO:0007669"/>
    <property type="project" value="InterPro"/>
</dbReference>
<evidence type="ECO:0000256" key="1">
    <source>
        <dbReference type="ARBA" id="ARBA00010815"/>
    </source>
</evidence>
<dbReference type="Pfam" id="PF02353">
    <property type="entry name" value="CMAS"/>
    <property type="match status" value="2"/>
</dbReference>
<keyword evidence="3" id="KW-0472">Membrane</keyword>
<proteinExistence type="inferred from homology"/>
<feature type="region of interest" description="Disordered" evidence="2">
    <location>
        <begin position="807"/>
        <end position="850"/>
    </location>
</feature>
<feature type="transmembrane region" description="Helical" evidence="3">
    <location>
        <begin position="332"/>
        <end position="349"/>
    </location>
</feature>
<dbReference type="Pfam" id="PF01593">
    <property type="entry name" value="Amino_oxidase"/>
    <property type="match status" value="1"/>
</dbReference>
<keyword evidence="3" id="KW-1133">Transmembrane helix</keyword>
<dbReference type="Pfam" id="PF00487">
    <property type="entry name" value="FA_desaturase"/>
    <property type="match status" value="1"/>
</dbReference>
<accession>A0A7S4QKN9</accession>
<dbReference type="FunFam" id="3.40.50.150:FF:000554">
    <property type="entry name" value="Cation-transporting ATPase"/>
    <property type="match status" value="1"/>
</dbReference>
<dbReference type="Gene3D" id="3.40.50.150">
    <property type="entry name" value="Vaccinia Virus protein VP39"/>
    <property type="match status" value="2"/>
</dbReference>
<dbReference type="EMBL" id="HBNR01030731">
    <property type="protein sequence ID" value="CAE4584669.1"/>
    <property type="molecule type" value="Transcribed_RNA"/>
</dbReference>
<dbReference type="Gene3D" id="3.50.50.60">
    <property type="entry name" value="FAD/NAD(P)-binding domain"/>
    <property type="match status" value="2"/>
</dbReference>
<protein>
    <recommendedName>
        <fullName evidence="4">Cytochrome b5 heme-binding domain-containing protein</fullName>
    </recommendedName>
</protein>
<dbReference type="Pfam" id="PF07103">
    <property type="entry name" value="DUF1365"/>
    <property type="match status" value="1"/>
</dbReference>
<dbReference type="PANTHER" id="PTHR43832">
    <property type="match status" value="1"/>
</dbReference>
<dbReference type="InterPro" id="IPR036188">
    <property type="entry name" value="FAD/NAD-bd_sf"/>
</dbReference>
<dbReference type="SUPFAM" id="SSF51905">
    <property type="entry name" value="FAD/NAD(P)-binding domain"/>
    <property type="match status" value="1"/>
</dbReference>
<gene>
    <name evidence="5" type="ORF">AMON00008_LOCUS20984</name>
</gene>
<feature type="transmembrane region" description="Helical" evidence="3">
    <location>
        <begin position="294"/>
        <end position="312"/>
    </location>
</feature>
<evidence type="ECO:0000259" key="4">
    <source>
        <dbReference type="PROSITE" id="PS50255"/>
    </source>
</evidence>
<dbReference type="Gene3D" id="3.10.120.10">
    <property type="entry name" value="Cytochrome b5-like heme/steroid binding domain"/>
    <property type="match status" value="1"/>
</dbReference>
<name>A0A7S4QKN9_9DINO</name>
<sequence length="2163" mass="236968">MSLFHDLLGIKVIRDAALEGRGYFVTPSMFYKALCSKFKGPEVQAGRKKSGVSDAMLPARWTIVEGSLIDLDVLAETHPGGRAALHVAEGQQITALFRSVHALADEQKLARWLERCTTGRTQDFADEPRIAAAVAAAGEQQMSMDTPLAQDLRSRVRAHFAALAKAQGSSAREAAKATSAKWALVLILWAAFAIAFASWLRGSAAGLLLMPLMGALATFHSFHDASHGALSSRPWINELLTYSGFLIAAPHEWRWQHVAGHHVHTNVAGLDPDSKHANRWVLAEQQGKSRPPRFVVPIMWAIGVPIGLQVLGTLRYLALSTFGSESPPPRPSVASLSAIVFHRLVFWLLPIWQFGLFWGFVWSAVPAMLFSVLFMLNTQLAHLNDVTGGEAGEKGRDCWYAHQLATSVDFAPHSRAHWLLSGGLNLQVEHHLFPSVDHCHLAALRRIVEQVCSTHGVRLNTDGGYLAGLRSHMRLLYGGSAGSGPEVPSAASSAWYAGRVWHRRRACAGRHAKADHSLTYEVEYALMDLDEFEVHGGVPGVAAGLFSYASAWPAPLRFRPGDHLRSRGGKDSAGALAEAVRSLVAEELKARGAGQDIRKMGPVRLLAMPRRLGYVFNPLSVYYCYDAEDRKVVATVLEVSNTPWNEEHLYVLPSAGAGRVGKAFHVSPFQPMDTEMEWEAPQPGKELSLRCKISRHGEPFFEAQVHLTRGPLTTASVAWSLLRAPLRTLGVQWAIHVEAWRLFRKGCTFYSHPHGTKTAGSRIVELLFHNRHALAAAACLATACFAVSGPTAAMAGALAAGAAVRTHANSPAGKPDKADSEGCGGKEGAESGRQSPSDERAGQGKCGHRGLGADVPSGAVAASTGAGGETAAAEKGGRRRACVVGSGIAGHGAAYFLREKYEVTLCERDARPGGHAHTVTVGNGISVDIGFQVFNFSNYPLLTRLFDELGVGTIESNMSLSVASRGAGDDFEWSSAALFPTTASMLNPRNWLRLADVLRFERDARAALARGDLGDMTMQQWLTSIGASERLRDEYLAPMSAALWSCPCDDVLDFPAVTVLGFLDNHFMLQRARPRWRTPAGRSKDYVAKLHARLRAAGAKLQAPCEVASLEARDGGILVVDVQGRAVHQEPFDHVVLAVHADQAAAILQRSQLPAEDLRRVESVLGGFRYASSLVQVHQDPQLMPRNRKCWGAWNAVRLAGDVCAVTYWINKLQPKAVPPDGGDVFVTLNAPEGAVKPSAELASYRLEHPVLDATALAAQRALPGLQGLADGRIFFCGAWAGHGFHEDGLRSARTACKALGLDVSGWPAERLALSKPSLSTRLLCSHALAPGLRKMVQRGCLRMVFADGSEFEVGDGTGTPVELRVHADRCLWRAILDPGMGLADAYMEGEIEIKPDVLDLLQLVLANKPQGDEAGSPLAWSPLQLVTPLAKRYYAKLHARRANTHAGSKRNIEAHYDLSNTMFQMFLSKDMTYSAGIFDEEVDALEKQGPDASEDFLEVAQRKKLDRIVDTICLEDGDTVLEIGCGWGSMAIRAMQRCPGLKRWVGITLSTQQLELAKARVAEAGVADRVRVVLCDYRDAAATFGAGYFSKVVSIEMIEAVGHEFLPGYFAAIDECLRPGGLAAIQAICVPDGRYESYRRGSDFIRERIFPGSNLVSLGEVKRACAVGHTSLKIHGAPFSVGISYARTLREWRRRFGAHEAEIRKEVSTFGDGFDDRFLRLWHYYFAYCEAGFASRHIDDWQICLRKGASETGSTASRRSAASFNGDALHGAYAKLVPDGLLSNPKKALMHLAVNAAQRLLDRGLLPDWAVRFGIRLKLKQKIQEEEHGCVEKDQAAKLEFVEALKKMPIAICTAEANEQHYEVPAELYHLWLGPRKKYSGCIYPDGAHPRLAGQAAELLPAAEERSLEQYVERAELQDGMSILDLGCGWGSLSLFLAKRLPAALVVGVSNSHGQRAWILGEAEKQGITNLRIVTCDVSKVPLADAALPALRAERPGTSFDRALSVEMFEHMKNYDVLLGRVSDVLRPEGRLFVHIFVHTRFAYHFVARTEADWMARYFFAGGTMPSADLLFYFQKNLRLVKHWHVNGRHYQLTAEGWLQNTDRHAERIKELLRQTYPAGTEVMWFNRWRAFFMACAELWGFNGGNEWIVAHYLFEKPAAQS</sequence>
<dbReference type="InterPro" id="IPR036400">
    <property type="entry name" value="Cyt_B5-like_heme/steroid_sf"/>
</dbReference>
<dbReference type="InterPro" id="IPR029063">
    <property type="entry name" value="SAM-dependent_MTases_sf"/>
</dbReference>
<feature type="transmembrane region" description="Helical" evidence="3">
    <location>
        <begin position="182"/>
        <end position="200"/>
    </location>
</feature>
<dbReference type="InterPro" id="IPR001199">
    <property type="entry name" value="Cyt_B5-like_heme/steroid-bd"/>
</dbReference>
<dbReference type="SUPFAM" id="SSF55856">
    <property type="entry name" value="Cytochrome b5-like heme/steroid binding domain"/>
    <property type="match status" value="1"/>
</dbReference>
<feature type="domain" description="Cytochrome b5 heme-binding" evidence="4">
    <location>
        <begin position="61"/>
        <end position="122"/>
    </location>
</feature>
<dbReference type="InterPro" id="IPR002937">
    <property type="entry name" value="Amino_oxidase"/>
</dbReference>
<dbReference type="CDD" id="cd02440">
    <property type="entry name" value="AdoMet_MTases"/>
    <property type="match status" value="2"/>
</dbReference>
<dbReference type="PROSITE" id="PS50255">
    <property type="entry name" value="CYTOCHROME_B5_2"/>
    <property type="match status" value="1"/>
</dbReference>
<feature type="transmembrane region" description="Helical" evidence="3">
    <location>
        <begin position="356"/>
        <end position="376"/>
    </location>
</feature>
<dbReference type="PANTHER" id="PTHR43832:SF1">
    <property type="entry name" value="S-ADENOSYL-L-METHIONINE-DEPENDENT METHYLTRANSFERASES SUPERFAMILY PROTEIN"/>
    <property type="match status" value="1"/>
</dbReference>
<dbReference type="SUPFAM" id="SSF53335">
    <property type="entry name" value="S-adenosyl-L-methionine-dependent methyltransferases"/>
    <property type="match status" value="2"/>
</dbReference>
<dbReference type="GO" id="GO:0016491">
    <property type="term" value="F:oxidoreductase activity"/>
    <property type="evidence" value="ECO:0007669"/>
    <property type="project" value="InterPro"/>
</dbReference>
<evidence type="ECO:0000256" key="3">
    <source>
        <dbReference type="SAM" id="Phobius"/>
    </source>
</evidence>
<keyword evidence="3" id="KW-0812">Transmembrane</keyword>